<dbReference type="SUPFAM" id="SSF49265">
    <property type="entry name" value="Fibronectin type III"/>
    <property type="match status" value="1"/>
</dbReference>
<protein>
    <recommendedName>
        <fullName evidence="2">Fibronectin type-III domain-containing protein</fullName>
    </recommendedName>
</protein>
<evidence type="ECO:0000259" key="2">
    <source>
        <dbReference type="PROSITE" id="PS50853"/>
    </source>
</evidence>
<dbReference type="PROSITE" id="PS50853">
    <property type="entry name" value="FN3"/>
    <property type="match status" value="1"/>
</dbReference>
<dbReference type="PROSITE" id="PS51257">
    <property type="entry name" value="PROKAR_LIPOPROTEIN"/>
    <property type="match status" value="1"/>
</dbReference>
<dbReference type="EMBL" id="JAGQHR010000859">
    <property type="protein sequence ID" value="MCA9729832.1"/>
    <property type="molecule type" value="Genomic_DNA"/>
</dbReference>
<dbReference type="CDD" id="cd00063">
    <property type="entry name" value="FN3"/>
    <property type="match status" value="2"/>
</dbReference>
<evidence type="ECO:0000256" key="1">
    <source>
        <dbReference type="SAM" id="SignalP"/>
    </source>
</evidence>
<keyword evidence="1" id="KW-0732">Signal</keyword>
<feature type="domain" description="Fibronectin type-III" evidence="2">
    <location>
        <begin position="36"/>
        <end position="145"/>
    </location>
</feature>
<evidence type="ECO:0000313" key="3">
    <source>
        <dbReference type="EMBL" id="MCA9729832.1"/>
    </source>
</evidence>
<name>A0A956M476_UNCEI</name>
<reference evidence="3" key="2">
    <citation type="journal article" date="2021" name="Microbiome">
        <title>Successional dynamics and alternative stable states in a saline activated sludge microbial community over 9 years.</title>
        <authorList>
            <person name="Wang Y."/>
            <person name="Ye J."/>
            <person name="Ju F."/>
            <person name="Liu L."/>
            <person name="Boyd J.A."/>
            <person name="Deng Y."/>
            <person name="Parks D.H."/>
            <person name="Jiang X."/>
            <person name="Yin X."/>
            <person name="Woodcroft B.J."/>
            <person name="Tyson G.W."/>
            <person name="Hugenholtz P."/>
            <person name="Polz M.F."/>
            <person name="Zhang T."/>
        </authorList>
    </citation>
    <scope>NUCLEOTIDE SEQUENCE</scope>
    <source>
        <strain evidence="3">HKST-UBA01</strain>
    </source>
</reference>
<sequence length="239" mass="26494">MKRPLRWLALSGLVIAAFGCDEYTAQTPVVEADDIPPAAVTDLALDSYDTNSVVLRWTAPGDDDRDGVAWRYDVRYADTPITMENWASANQIGGEPPPGFAGWVQVFQVIRLEEGHTYYFAIRTYDDRSNLSDLSNVIEVVPRSPVDIRPPSRIDDLRVESVASGAIELAWTAPGNDGDEGVAYGYEIRYSSLPLDESSFRSGRALREVPIPLPAGERQRLVIDGLESGRVYCARRAWD</sequence>
<dbReference type="InterPro" id="IPR036116">
    <property type="entry name" value="FN3_sf"/>
</dbReference>
<evidence type="ECO:0000313" key="4">
    <source>
        <dbReference type="Proteomes" id="UP000697710"/>
    </source>
</evidence>
<feature type="non-terminal residue" evidence="3">
    <location>
        <position position="239"/>
    </location>
</feature>
<feature type="signal peptide" evidence="1">
    <location>
        <begin position="1"/>
        <end position="19"/>
    </location>
</feature>
<dbReference type="Proteomes" id="UP000697710">
    <property type="component" value="Unassembled WGS sequence"/>
</dbReference>
<dbReference type="Gene3D" id="2.60.40.10">
    <property type="entry name" value="Immunoglobulins"/>
    <property type="match status" value="2"/>
</dbReference>
<dbReference type="AlphaFoldDB" id="A0A956M476"/>
<comment type="caution">
    <text evidence="3">The sequence shown here is derived from an EMBL/GenBank/DDBJ whole genome shotgun (WGS) entry which is preliminary data.</text>
</comment>
<reference evidence="3" key="1">
    <citation type="submission" date="2020-04" db="EMBL/GenBank/DDBJ databases">
        <authorList>
            <person name="Zhang T."/>
        </authorList>
    </citation>
    <scope>NUCLEOTIDE SEQUENCE</scope>
    <source>
        <strain evidence="3">HKST-UBA01</strain>
    </source>
</reference>
<feature type="chain" id="PRO_5036808509" description="Fibronectin type-III domain-containing protein" evidence="1">
    <location>
        <begin position="20"/>
        <end position="239"/>
    </location>
</feature>
<dbReference type="InterPro" id="IPR013783">
    <property type="entry name" value="Ig-like_fold"/>
</dbReference>
<gene>
    <name evidence="3" type="ORF">KC729_19265</name>
</gene>
<accession>A0A956M476</accession>
<dbReference type="Pfam" id="PF00041">
    <property type="entry name" value="fn3"/>
    <property type="match status" value="1"/>
</dbReference>
<organism evidence="3 4">
    <name type="scientific">Eiseniibacteriota bacterium</name>
    <dbReference type="NCBI Taxonomy" id="2212470"/>
    <lineage>
        <taxon>Bacteria</taxon>
        <taxon>Candidatus Eiseniibacteriota</taxon>
    </lineage>
</organism>
<dbReference type="SMART" id="SM00060">
    <property type="entry name" value="FN3"/>
    <property type="match status" value="2"/>
</dbReference>
<proteinExistence type="predicted"/>
<dbReference type="InterPro" id="IPR003961">
    <property type="entry name" value="FN3_dom"/>
</dbReference>